<sequence length="164" mass="18866">MFTGTWEIEVDRIDKQLDDYISFVLRVLSYKLNVGHFPHRADLKTTKVLTNRIIDYSFHPLVGLVCLWIDQSDRTLMVKESLFDVEDMCELCNRSRRCSFRKVFGFSGTGSEGATIRLYIEQYEKDPSKIGRESHEALAPLVEVALKLSQMEKRTGRSAPTVIT</sequence>
<dbReference type="InterPro" id="IPR045244">
    <property type="entry name" value="PGM"/>
</dbReference>
<evidence type="ECO:0000313" key="5">
    <source>
        <dbReference type="Proteomes" id="UP001202328"/>
    </source>
</evidence>
<dbReference type="AlphaFoldDB" id="A0AAD4RZ31"/>
<name>A0AAD4RZ31_9MAGN</name>
<dbReference type="GO" id="GO:0005975">
    <property type="term" value="P:carbohydrate metabolic process"/>
    <property type="evidence" value="ECO:0007669"/>
    <property type="project" value="InterPro"/>
</dbReference>
<keyword evidence="2" id="KW-0460">Magnesium</keyword>
<protein>
    <recommendedName>
        <fullName evidence="6">Phosphoglucomutase</fullName>
    </recommendedName>
</protein>
<dbReference type="PANTHER" id="PTHR22573">
    <property type="entry name" value="PHOSPHOHEXOMUTASE FAMILY MEMBER"/>
    <property type="match status" value="1"/>
</dbReference>
<dbReference type="GO" id="GO:0046872">
    <property type="term" value="F:metal ion binding"/>
    <property type="evidence" value="ECO:0007669"/>
    <property type="project" value="UniProtKB-KW"/>
</dbReference>
<evidence type="ECO:0008006" key="6">
    <source>
        <dbReference type="Google" id="ProtNLM"/>
    </source>
</evidence>
<proteinExistence type="predicted"/>
<dbReference type="Gene3D" id="3.30.310.50">
    <property type="entry name" value="Alpha-D-phosphohexomutase, C-terminal domain"/>
    <property type="match status" value="1"/>
</dbReference>
<dbReference type="InterPro" id="IPR036900">
    <property type="entry name" value="A-D-PHexomutase_C_sf"/>
</dbReference>
<dbReference type="GO" id="GO:0004614">
    <property type="term" value="F:phosphoglucomutase activity"/>
    <property type="evidence" value="ECO:0007669"/>
    <property type="project" value="InterPro"/>
</dbReference>
<dbReference type="Proteomes" id="UP001202328">
    <property type="component" value="Unassembled WGS sequence"/>
</dbReference>
<evidence type="ECO:0000256" key="3">
    <source>
        <dbReference type="ARBA" id="ARBA00023235"/>
    </source>
</evidence>
<reference evidence="4" key="1">
    <citation type="submission" date="2022-04" db="EMBL/GenBank/DDBJ databases">
        <title>A functionally conserved STORR gene fusion in Papaver species that diverged 16.8 million years ago.</title>
        <authorList>
            <person name="Catania T."/>
        </authorList>
    </citation>
    <scope>NUCLEOTIDE SEQUENCE</scope>
    <source>
        <strain evidence="4">S-188037</strain>
    </source>
</reference>
<gene>
    <name evidence="4" type="ORF">MKW98_026140</name>
</gene>
<keyword evidence="3" id="KW-0413">Isomerase</keyword>
<evidence type="ECO:0000313" key="4">
    <source>
        <dbReference type="EMBL" id="KAI3842350.1"/>
    </source>
</evidence>
<dbReference type="Pfam" id="PF24947">
    <property type="entry name" value="PGM1_C_vert_fung"/>
    <property type="match status" value="1"/>
</dbReference>
<dbReference type="GO" id="GO:0005829">
    <property type="term" value="C:cytosol"/>
    <property type="evidence" value="ECO:0007669"/>
    <property type="project" value="TreeGrafter"/>
</dbReference>
<keyword evidence="5" id="KW-1185">Reference proteome</keyword>
<evidence type="ECO:0000256" key="1">
    <source>
        <dbReference type="ARBA" id="ARBA00022723"/>
    </source>
</evidence>
<organism evidence="4 5">
    <name type="scientific">Papaver atlanticum</name>
    <dbReference type="NCBI Taxonomy" id="357466"/>
    <lineage>
        <taxon>Eukaryota</taxon>
        <taxon>Viridiplantae</taxon>
        <taxon>Streptophyta</taxon>
        <taxon>Embryophyta</taxon>
        <taxon>Tracheophyta</taxon>
        <taxon>Spermatophyta</taxon>
        <taxon>Magnoliopsida</taxon>
        <taxon>Ranunculales</taxon>
        <taxon>Papaveraceae</taxon>
        <taxon>Papaveroideae</taxon>
        <taxon>Papaver</taxon>
    </lineage>
</organism>
<evidence type="ECO:0000256" key="2">
    <source>
        <dbReference type="ARBA" id="ARBA00022842"/>
    </source>
</evidence>
<accession>A0AAD4RZ31</accession>
<dbReference type="EMBL" id="JAJJMB010017069">
    <property type="protein sequence ID" value="KAI3842350.1"/>
    <property type="molecule type" value="Genomic_DNA"/>
</dbReference>
<dbReference type="SUPFAM" id="SSF55957">
    <property type="entry name" value="Phosphoglucomutase, C-terminal domain"/>
    <property type="match status" value="1"/>
</dbReference>
<dbReference type="PANTHER" id="PTHR22573:SF2">
    <property type="entry name" value="PHOSPHOGLUCOMUTASE"/>
    <property type="match status" value="1"/>
</dbReference>
<keyword evidence="1" id="KW-0479">Metal-binding</keyword>
<comment type="caution">
    <text evidence="4">The sequence shown here is derived from an EMBL/GenBank/DDBJ whole genome shotgun (WGS) entry which is preliminary data.</text>
</comment>